<protein>
    <recommendedName>
        <fullName evidence="8">Rhodopsin domain-containing protein</fullName>
    </recommendedName>
</protein>
<evidence type="ECO:0000256" key="3">
    <source>
        <dbReference type="ARBA" id="ARBA00022989"/>
    </source>
</evidence>
<dbReference type="PANTHER" id="PTHR33048">
    <property type="entry name" value="PTH11-LIKE INTEGRAL MEMBRANE PROTEIN (AFU_ORTHOLOGUE AFUA_5G11245)"/>
    <property type="match status" value="1"/>
</dbReference>
<gene>
    <name evidence="9" type="ORF">N0V87_005819</name>
</gene>
<feature type="transmembrane region" description="Helical" evidence="7">
    <location>
        <begin position="12"/>
        <end position="34"/>
    </location>
</feature>
<feature type="transmembrane region" description="Helical" evidence="7">
    <location>
        <begin position="176"/>
        <end position="195"/>
    </location>
</feature>
<evidence type="ECO:0000259" key="8">
    <source>
        <dbReference type="Pfam" id="PF20684"/>
    </source>
</evidence>
<evidence type="ECO:0000256" key="4">
    <source>
        <dbReference type="ARBA" id="ARBA00023136"/>
    </source>
</evidence>
<feature type="region of interest" description="Disordered" evidence="6">
    <location>
        <begin position="333"/>
        <end position="370"/>
    </location>
</feature>
<sequence length="406" mass="44800">MGDDYRSQLNAVGWALSSVAIVVVGARFYCRYFLTNNFGLDDGLMVLALVTGVAMTALVSAGVSHGYGLHLADIQNPYDREKALMYTYVAPAVSIVAATFGKVSMVLFLVRLLGYSAKKRHLWFLYSVTFVMVGFNAFAMGILLGGCSPMQKSWIPTIPGTCISPKYFEYGGRIQAIWNAIMDLTTALFPVYMVWRLQMKKSTKYGLSFLMCGGIFAAAATFVKVYYMRDLTKLSDVTYAWSPISIWYMAEVFVLNIAGSLPTLRPLYSQIRGHLPSSIASALSRKNCPGSNGRQHGSGQEAFHTIGSEPRRGHRGAGNITIDLHEIDNMNTNLKRDAGSSTESILPTNNQEVQRSNTKKSKAPSFNTAETKGDFGIQVRQDFSIGYDKCSEEDALAFERSKRPMT</sequence>
<comment type="similarity">
    <text evidence="5">Belongs to the SAT4 family.</text>
</comment>
<reference evidence="9" key="1">
    <citation type="submission" date="2022-10" db="EMBL/GenBank/DDBJ databases">
        <title>Tapping the CABI collections for fungal endophytes: first genome assemblies for Collariella, Neodidymelliopsis, Ascochyta clinopodiicola, Didymella pomorum, Didymosphaeria variabile, Neocosmospora piperis and Neocucurbitaria cava.</title>
        <authorList>
            <person name="Hill R."/>
        </authorList>
    </citation>
    <scope>NUCLEOTIDE SEQUENCE</scope>
    <source>
        <strain evidence="9">IMI 360193</strain>
    </source>
</reference>
<evidence type="ECO:0000256" key="7">
    <source>
        <dbReference type="SAM" id="Phobius"/>
    </source>
</evidence>
<feature type="compositionally biased region" description="Polar residues" evidence="6">
    <location>
        <begin position="289"/>
        <end position="298"/>
    </location>
</feature>
<proteinExistence type="inferred from homology"/>
<evidence type="ECO:0000256" key="6">
    <source>
        <dbReference type="SAM" id="MobiDB-lite"/>
    </source>
</evidence>
<dbReference type="EMBL" id="JAPEUV010000056">
    <property type="protein sequence ID" value="KAJ4335837.1"/>
    <property type="molecule type" value="Genomic_DNA"/>
</dbReference>
<keyword evidence="2 7" id="KW-0812">Transmembrane</keyword>
<feature type="transmembrane region" description="Helical" evidence="7">
    <location>
        <begin position="88"/>
        <end position="110"/>
    </location>
</feature>
<feature type="transmembrane region" description="Helical" evidence="7">
    <location>
        <begin position="207"/>
        <end position="226"/>
    </location>
</feature>
<feature type="transmembrane region" description="Helical" evidence="7">
    <location>
        <begin position="122"/>
        <end position="144"/>
    </location>
</feature>
<feature type="region of interest" description="Disordered" evidence="6">
    <location>
        <begin position="286"/>
        <end position="317"/>
    </location>
</feature>
<evidence type="ECO:0000256" key="1">
    <source>
        <dbReference type="ARBA" id="ARBA00004141"/>
    </source>
</evidence>
<dbReference type="Pfam" id="PF20684">
    <property type="entry name" value="Fung_rhodopsin"/>
    <property type="match status" value="1"/>
</dbReference>
<comment type="subcellular location">
    <subcellularLocation>
        <location evidence="1">Membrane</location>
        <topology evidence="1">Multi-pass membrane protein</topology>
    </subcellularLocation>
</comment>
<evidence type="ECO:0000313" key="9">
    <source>
        <dbReference type="EMBL" id="KAJ4335837.1"/>
    </source>
</evidence>
<keyword evidence="3 7" id="KW-1133">Transmembrane helix</keyword>
<feature type="domain" description="Rhodopsin" evidence="8">
    <location>
        <begin position="26"/>
        <end position="269"/>
    </location>
</feature>
<evidence type="ECO:0000313" key="10">
    <source>
        <dbReference type="Proteomes" id="UP001140562"/>
    </source>
</evidence>
<keyword evidence="4 7" id="KW-0472">Membrane</keyword>
<dbReference type="OrthoDB" id="3752473at2759"/>
<dbReference type="GO" id="GO:0016020">
    <property type="term" value="C:membrane"/>
    <property type="evidence" value="ECO:0007669"/>
    <property type="project" value="UniProtKB-SubCell"/>
</dbReference>
<dbReference type="AlphaFoldDB" id="A0A9W8WXR1"/>
<feature type="transmembrane region" description="Helical" evidence="7">
    <location>
        <begin position="46"/>
        <end position="68"/>
    </location>
</feature>
<dbReference type="InterPro" id="IPR049326">
    <property type="entry name" value="Rhodopsin_dom_fungi"/>
</dbReference>
<accession>A0A9W8WXR1</accession>
<organism evidence="9 10">
    <name type="scientific">Didymella glomerata</name>
    <dbReference type="NCBI Taxonomy" id="749621"/>
    <lineage>
        <taxon>Eukaryota</taxon>
        <taxon>Fungi</taxon>
        <taxon>Dikarya</taxon>
        <taxon>Ascomycota</taxon>
        <taxon>Pezizomycotina</taxon>
        <taxon>Dothideomycetes</taxon>
        <taxon>Pleosporomycetidae</taxon>
        <taxon>Pleosporales</taxon>
        <taxon>Pleosporineae</taxon>
        <taxon>Didymellaceae</taxon>
        <taxon>Didymella</taxon>
    </lineage>
</organism>
<feature type="transmembrane region" description="Helical" evidence="7">
    <location>
        <begin position="246"/>
        <end position="264"/>
    </location>
</feature>
<keyword evidence="10" id="KW-1185">Reference proteome</keyword>
<name>A0A9W8WXR1_9PLEO</name>
<dbReference type="Proteomes" id="UP001140562">
    <property type="component" value="Unassembled WGS sequence"/>
</dbReference>
<evidence type="ECO:0000256" key="2">
    <source>
        <dbReference type="ARBA" id="ARBA00022692"/>
    </source>
</evidence>
<dbReference type="PANTHER" id="PTHR33048:SF146">
    <property type="entry name" value="INTEGRAL MEMBRANE PROTEIN"/>
    <property type="match status" value="1"/>
</dbReference>
<feature type="compositionally biased region" description="Polar residues" evidence="6">
    <location>
        <begin position="339"/>
        <end position="356"/>
    </location>
</feature>
<comment type="caution">
    <text evidence="9">The sequence shown here is derived from an EMBL/GenBank/DDBJ whole genome shotgun (WGS) entry which is preliminary data.</text>
</comment>
<dbReference type="InterPro" id="IPR052337">
    <property type="entry name" value="SAT4-like"/>
</dbReference>
<evidence type="ECO:0000256" key="5">
    <source>
        <dbReference type="ARBA" id="ARBA00038359"/>
    </source>
</evidence>